<feature type="compositionally biased region" description="Low complexity" evidence="1">
    <location>
        <begin position="20"/>
        <end position="34"/>
    </location>
</feature>
<comment type="caution">
    <text evidence="2">The sequence shown here is derived from an EMBL/GenBank/DDBJ whole genome shotgun (WGS) entry which is preliminary data.</text>
</comment>
<dbReference type="Proteomes" id="UP000018948">
    <property type="component" value="Unassembled WGS sequence"/>
</dbReference>
<dbReference type="EMBL" id="ANIY01002394">
    <property type="protein sequence ID" value="ETP41281.1"/>
    <property type="molecule type" value="Genomic_DNA"/>
</dbReference>
<dbReference type="OrthoDB" id="126986at2759"/>
<gene>
    <name evidence="2" type="ORF">F442_11525</name>
</gene>
<name>W2Z2V1_PHYNI</name>
<sequence length="165" mass="17570">MADGPGVAVTLSSPVRDPVAPSSSDAAAEASGSSLVPPRSVTPPVGSSETDIAFGVSGEDVTKFWKTVQRQSVSLNYYTILPNILHGSIGSVATLEHFCEALVPGTYSVSADQDDIGHCFVVVKTDPNARLVVLDGYSADHDPPMEVVPRYQWIESVKWISRVQL</sequence>
<organism evidence="2 3">
    <name type="scientific">Phytophthora nicotianae P10297</name>
    <dbReference type="NCBI Taxonomy" id="1317064"/>
    <lineage>
        <taxon>Eukaryota</taxon>
        <taxon>Sar</taxon>
        <taxon>Stramenopiles</taxon>
        <taxon>Oomycota</taxon>
        <taxon>Peronosporomycetes</taxon>
        <taxon>Peronosporales</taxon>
        <taxon>Peronosporaceae</taxon>
        <taxon>Phytophthora</taxon>
    </lineage>
</organism>
<reference evidence="2 3" key="1">
    <citation type="submission" date="2013-11" db="EMBL/GenBank/DDBJ databases">
        <title>The Genome Sequence of Phytophthora parasitica P10297.</title>
        <authorList>
            <consortium name="The Broad Institute Genomics Platform"/>
            <person name="Russ C."/>
            <person name="Tyler B."/>
            <person name="Panabieres F."/>
            <person name="Shan W."/>
            <person name="Tripathy S."/>
            <person name="Grunwald N."/>
            <person name="Machado M."/>
            <person name="Johnson C.S."/>
            <person name="Walker B."/>
            <person name="Young S.K."/>
            <person name="Zeng Q."/>
            <person name="Gargeya S."/>
            <person name="Fitzgerald M."/>
            <person name="Haas B."/>
            <person name="Abouelleil A."/>
            <person name="Allen A.W."/>
            <person name="Alvarado L."/>
            <person name="Arachchi H.M."/>
            <person name="Berlin A.M."/>
            <person name="Chapman S.B."/>
            <person name="Gainer-Dewar J."/>
            <person name="Goldberg J."/>
            <person name="Griggs A."/>
            <person name="Gujja S."/>
            <person name="Hansen M."/>
            <person name="Howarth C."/>
            <person name="Imamovic A."/>
            <person name="Ireland A."/>
            <person name="Larimer J."/>
            <person name="McCowan C."/>
            <person name="Murphy C."/>
            <person name="Pearson M."/>
            <person name="Poon T.W."/>
            <person name="Priest M."/>
            <person name="Roberts A."/>
            <person name="Saif S."/>
            <person name="Shea T."/>
            <person name="Sisk P."/>
            <person name="Sykes S."/>
            <person name="Wortman J."/>
            <person name="Nusbaum C."/>
            <person name="Birren B."/>
        </authorList>
    </citation>
    <scope>NUCLEOTIDE SEQUENCE [LARGE SCALE GENOMIC DNA]</scope>
    <source>
        <strain evidence="2 3">P10297</strain>
    </source>
</reference>
<proteinExistence type="predicted"/>
<evidence type="ECO:0000313" key="2">
    <source>
        <dbReference type="EMBL" id="ETP41281.1"/>
    </source>
</evidence>
<protein>
    <submittedName>
        <fullName evidence="2">Uncharacterized protein</fullName>
    </submittedName>
</protein>
<accession>W2Z2V1</accession>
<evidence type="ECO:0000256" key="1">
    <source>
        <dbReference type="SAM" id="MobiDB-lite"/>
    </source>
</evidence>
<feature type="region of interest" description="Disordered" evidence="1">
    <location>
        <begin position="1"/>
        <end position="47"/>
    </location>
</feature>
<dbReference type="AlphaFoldDB" id="W2Z2V1"/>
<evidence type="ECO:0000313" key="3">
    <source>
        <dbReference type="Proteomes" id="UP000018948"/>
    </source>
</evidence>